<proteinExistence type="predicted"/>
<accession>A0A6J5MTI6</accession>
<name>A0A6J5MTI6_9CAUD</name>
<evidence type="ECO:0000313" key="1">
    <source>
        <dbReference type="EMBL" id="CAB4150485.1"/>
    </source>
</evidence>
<gene>
    <name evidence="1" type="ORF">UFOVP567_39</name>
</gene>
<reference evidence="1" key="1">
    <citation type="submission" date="2020-04" db="EMBL/GenBank/DDBJ databases">
        <authorList>
            <person name="Chiriac C."/>
            <person name="Salcher M."/>
            <person name="Ghai R."/>
            <person name="Kavagutti S V."/>
        </authorList>
    </citation>
    <scope>NUCLEOTIDE SEQUENCE</scope>
</reference>
<dbReference type="EMBL" id="LR796544">
    <property type="protein sequence ID" value="CAB4150485.1"/>
    <property type="molecule type" value="Genomic_DNA"/>
</dbReference>
<sequence>MLDSLSSLAFATLSSAPAEVSLFQRFGVERPETAERTKWHLLLPLDQVESMEVPSLRSDNGSLSMEFVAEERTYSLDRLRAIETATLALFRAQEAKGAKAKGLPVSYMHAIELRLQGGPVEDTLERAGTICGVHVTDGSDGHPGGLYACIEWTPKAWSQIEDGSWHDLSIALASDYRLADGSTVLGECMFAAALVDVGFFEAIPSARDGLPLDAFRTPAEETIAIYRRGIARRLHAREQMNVTLRMEDAMLEQIKALIGEALAEHVELLHSLDAKICALDEQFCKMRDAAAGDAAVEAEAVEDEDEEEEAVEMAAATATTTMSATQSDNAEAIATRIASKVAPFGEAKIAERVQAMVESGRLLPSNVRAYALALAKGQNRAADDLLGDFTGLASRHGSAHASSVRTAAAAPSFVTADQIVAEIASEGRLRKGTREFVSEMYSRINKAREAGRLR</sequence>
<organism evidence="1">
    <name type="scientific">uncultured Caudovirales phage</name>
    <dbReference type="NCBI Taxonomy" id="2100421"/>
    <lineage>
        <taxon>Viruses</taxon>
        <taxon>Duplodnaviria</taxon>
        <taxon>Heunggongvirae</taxon>
        <taxon>Uroviricota</taxon>
        <taxon>Caudoviricetes</taxon>
        <taxon>Peduoviridae</taxon>
        <taxon>Maltschvirus</taxon>
        <taxon>Maltschvirus maltsch</taxon>
    </lineage>
</organism>
<protein>
    <submittedName>
        <fullName evidence="1">Uncharacterized protein</fullName>
    </submittedName>
</protein>